<feature type="compositionally biased region" description="Acidic residues" evidence="1">
    <location>
        <begin position="86"/>
        <end position="95"/>
    </location>
</feature>
<comment type="caution">
    <text evidence="2">The sequence shown here is derived from an EMBL/GenBank/DDBJ whole genome shotgun (WGS) entry which is preliminary data.</text>
</comment>
<accession>A0AAE1NX50</accession>
<evidence type="ECO:0000256" key="1">
    <source>
        <dbReference type="SAM" id="MobiDB-lite"/>
    </source>
</evidence>
<keyword evidence="3" id="KW-1185">Reference proteome</keyword>
<feature type="region of interest" description="Disordered" evidence="1">
    <location>
        <begin position="25"/>
        <end position="115"/>
    </location>
</feature>
<protein>
    <submittedName>
        <fullName evidence="2">Uncharacterized protein</fullName>
    </submittedName>
</protein>
<feature type="compositionally biased region" description="Pro residues" evidence="1">
    <location>
        <begin position="47"/>
        <end position="58"/>
    </location>
</feature>
<dbReference type="Proteomes" id="UP001292094">
    <property type="component" value="Unassembled WGS sequence"/>
</dbReference>
<name>A0AAE1NX50_9EUCA</name>
<proteinExistence type="predicted"/>
<reference evidence="2" key="1">
    <citation type="submission" date="2023-11" db="EMBL/GenBank/DDBJ databases">
        <title>Genome assemblies of two species of porcelain crab, Petrolisthes cinctipes and Petrolisthes manimaculis (Anomura: Porcellanidae).</title>
        <authorList>
            <person name="Angst P."/>
        </authorList>
    </citation>
    <scope>NUCLEOTIDE SEQUENCE</scope>
    <source>
        <strain evidence="2">PB745_02</strain>
        <tissue evidence="2">Gill</tissue>
    </source>
</reference>
<gene>
    <name evidence="2" type="ORF">Pmani_029673</name>
</gene>
<dbReference type="EMBL" id="JAWZYT010003540">
    <property type="protein sequence ID" value="KAK4297945.1"/>
    <property type="molecule type" value="Genomic_DNA"/>
</dbReference>
<sequence>MRLASSQTAWRPTIRYPTSGHSMLATATASLHPSPTAPLLQAKPSSSTPPSPATPLRPPDLRVSNLGPSPGALRANHTTRGRQAREEEEDYDEEDRQVRRRRRKSVRSEGLLEEA</sequence>
<dbReference type="AlphaFoldDB" id="A0AAE1NX50"/>
<organism evidence="2 3">
    <name type="scientific">Petrolisthes manimaculis</name>
    <dbReference type="NCBI Taxonomy" id="1843537"/>
    <lineage>
        <taxon>Eukaryota</taxon>
        <taxon>Metazoa</taxon>
        <taxon>Ecdysozoa</taxon>
        <taxon>Arthropoda</taxon>
        <taxon>Crustacea</taxon>
        <taxon>Multicrustacea</taxon>
        <taxon>Malacostraca</taxon>
        <taxon>Eumalacostraca</taxon>
        <taxon>Eucarida</taxon>
        <taxon>Decapoda</taxon>
        <taxon>Pleocyemata</taxon>
        <taxon>Anomura</taxon>
        <taxon>Galatheoidea</taxon>
        <taxon>Porcellanidae</taxon>
        <taxon>Petrolisthes</taxon>
    </lineage>
</organism>
<evidence type="ECO:0000313" key="2">
    <source>
        <dbReference type="EMBL" id="KAK4297945.1"/>
    </source>
</evidence>
<evidence type="ECO:0000313" key="3">
    <source>
        <dbReference type="Proteomes" id="UP001292094"/>
    </source>
</evidence>